<evidence type="ECO:0000259" key="5">
    <source>
        <dbReference type="PROSITE" id="PS50865"/>
    </source>
</evidence>
<dbReference type="Proteomes" id="UP000663850">
    <property type="component" value="Unassembled WGS sequence"/>
</dbReference>
<evidence type="ECO:0000256" key="4">
    <source>
        <dbReference type="PROSITE-ProRule" id="PRU00134"/>
    </source>
</evidence>
<feature type="domain" description="MYND-type" evidence="5">
    <location>
        <begin position="520"/>
        <end position="569"/>
    </location>
</feature>
<gene>
    <name evidence="6" type="ORF">RDB_LOCUS8151</name>
</gene>
<protein>
    <recommendedName>
        <fullName evidence="5">MYND-type domain-containing protein</fullName>
    </recommendedName>
</protein>
<keyword evidence="2 4" id="KW-0863">Zinc-finger</keyword>
<organism evidence="6 7">
    <name type="scientific">Rhizoctonia solani</name>
    <dbReference type="NCBI Taxonomy" id="456999"/>
    <lineage>
        <taxon>Eukaryota</taxon>
        <taxon>Fungi</taxon>
        <taxon>Dikarya</taxon>
        <taxon>Basidiomycota</taxon>
        <taxon>Agaricomycotina</taxon>
        <taxon>Agaricomycetes</taxon>
        <taxon>Cantharellales</taxon>
        <taxon>Ceratobasidiaceae</taxon>
        <taxon>Rhizoctonia</taxon>
    </lineage>
</organism>
<sequence>MPGPRSRQRQAVKQQPEWGPTLSQYMPTFEERITESFDKYMTNEESLFEVPNGLIPLNLLETALGVGENMHKVGFQRGDKIFPVMMSAIRGYTKLHKGGIFEYYYGFLCIRHLIRMVCIGAMRQCKKFDKFLNDTKPDAHRQEVTEALAACALESMITVLCAENAAVVENLLGILSNSGHAFVIDGGLSYEDVEFLIKTLWKDRKSLVPLRRRGLLPGLPAMLFVLSEMAVLSRSPIINRPWLALEDVIFRCYIGDTSNPEREILRQLCIYIESFVLNRYRSISIDYERVDEDDNRNVAEAYCAVFAPPMELPLAAVVQLDIATMLFRWVLELLGWQSNGPLTGEDLVPHIIKGAMARLTLEVDREWSGPMLEKRRAFTYSYAGEVFGYASSLVIKHQVPTPKVQQELVQMLMEFDFHGLAGRVLMLVTRETSDEPPSFDRVYVCFRQMGKAFNQLPDPSPEQLASSALVWRKVFLNLMYHQQSSLTRTPRGLIGEAMEAWDMLRPPSVKRPPDLFECMNPRCAIRIIYMGPPEACILCEECEKVMYCSLRCQQIHWSLHTLDAHKLKCQ</sequence>
<evidence type="ECO:0000313" key="6">
    <source>
        <dbReference type="EMBL" id="CAE6418954.1"/>
    </source>
</evidence>
<dbReference type="PROSITE" id="PS50865">
    <property type="entry name" value="ZF_MYND_2"/>
    <property type="match status" value="1"/>
</dbReference>
<keyword evidence="1" id="KW-0479">Metal-binding</keyword>
<evidence type="ECO:0000256" key="1">
    <source>
        <dbReference type="ARBA" id="ARBA00022723"/>
    </source>
</evidence>
<dbReference type="AlphaFoldDB" id="A0A8H2X666"/>
<accession>A0A8H2X666</accession>
<dbReference type="EMBL" id="CAJMWZ010000420">
    <property type="protein sequence ID" value="CAE6418954.1"/>
    <property type="molecule type" value="Genomic_DNA"/>
</dbReference>
<evidence type="ECO:0000313" key="7">
    <source>
        <dbReference type="Proteomes" id="UP000663850"/>
    </source>
</evidence>
<evidence type="ECO:0000256" key="2">
    <source>
        <dbReference type="ARBA" id="ARBA00022771"/>
    </source>
</evidence>
<evidence type="ECO:0000256" key="3">
    <source>
        <dbReference type="ARBA" id="ARBA00022833"/>
    </source>
</evidence>
<dbReference type="GO" id="GO:0008270">
    <property type="term" value="F:zinc ion binding"/>
    <property type="evidence" value="ECO:0007669"/>
    <property type="project" value="UniProtKB-KW"/>
</dbReference>
<proteinExistence type="predicted"/>
<comment type="caution">
    <text evidence="6">The sequence shown here is derived from an EMBL/GenBank/DDBJ whole genome shotgun (WGS) entry which is preliminary data.</text>
</comment>
<name>A0A8H2X666_9AGAM</name>
<dbReference type="InterPro" id="IPR002893">
    <property type="entry name" value="Znf_MYND"/>
</dbReference>
<dbReference type="SUPFAM" id="SSF144232">
    <property type="entry name" value="HIT/MYND zinc finger-like"/>
    <property type="match status" value="1"/>
</dbReference>
<keyword evidence="3" id="KW-0862">Zinc</keyword>
<reference evidence="6" key="1">
    <citation type="submission" date="2021-01" db="EMBL/GenBank/DDBJ databases">
        <authorList>
            <person name="Kaushik A."/>
        </authorList>
    </citation>
    <scope>NUCLEOTIDE SEQUENCE</scope>
    <source>
        <strain evidence="6">Type strain: AG8-Rh-89/</strain>
    </source>
</reference>
<dbReference type="Pfam" id="PF01753">
    <property type="entry name" value="zf-MYND"/>
    <property type="match status" value="1"/>
</dbReference>